<protein>
    <submittedName>
        <fullName evidence="1">SRPBCC family protein</fullName>
    </submittedName>
</protein>
<name>A0ABW3VYG0_9ACTN</name>
<dbReference type="SUPFAM" id="SSF55961">
    <property type="entry name" value="Bet v1-like"/>
    <property type="match status" value="1"/>
</dbReference>
<gene>
    <name evidence="1" type="ORF">ACFQ3F_08270</name>
</gene>
<sequence length="170" mass="19073">MPKTLTMHPCEPVGIDFVDTAPYRYANSVDLAITPEQLFEVLADADAWPRWASVITHVAWTTPLPRDVGTRRTVTMRGGLIGDEEFLAWEPPTMMSFRFNEASTRTVCAFAERYDVVPTAGGCRLTWTLALDVRGASKVGMPLGRPVMNAVFRRFLTNLRRYTDERFAGA</sequence>
<dbReference type="Proteomes" id="UP001597229">
    <property type="component" value="Unassembled WGS sequence"/>
</dbReference>
<dbReference type="Gene3D" id="3.30.530.20">
    <property type="match status" value="1"/>
</dbReference>
<dbReference type="CDD" id="cd07821">
    <property type="entry name" value="PYR_PYL_RCAR_like"/>
    <property type="match status" value="1"/>
</dbReference>
<dbReference type="EMBL" id="JBHTLX010000009">
    <property type="protein sequence ID" value="MFD1247781.1"/>
    <property type="molecule type" value="Genomic_DNA"/>
</dbReference>
<dbReference type="Pfam" id="PF10604">
    <property type="entry name" value="Polyketide_cyc2"/>
    <property type="match status" value="1"/>
</dbReference>
<proteinExistence type="predicted"/>
<dbReference type="RefSeq" id="WP_367918803.1">
    <property type="nucleotide sequence ID" value="NZ_BAABAC010000015.1"/>
</dbReference>
<dbReference type="InterPro" id="IPR019587">
    <property type="entry name" value="Polyketide_cyclase/dehydratase"/>
</dbReference>
<reference evidence="2" key="1">
    <citation type="journal article" date="2019" name="Int. J. Syst. Evol. Microbiol.">
        <title>The Global Catalogue of Microorganisms (GCM) 10K type strain sequencing project: providing services to taxonomists for standard genome sequencing and annotation.</title>
        <authorList>
            <consortium name="The Broad Institute Genomics Platform"/>
            <consortium name="The Broad Institute Genome Sequencing Center for Infectious Disease"/>
            <person name="Wu L."/>
            <person name="Ma J."/>
        </authorList>
    </citation>
    <scope>NUCLEOTIDE SEQUENCE [LARGE SCALE GENOMIC DNA]</scope>
    <source>
        <strain evidence="2">CCUG 52478</strain>
    </source>
</reference>
<accession>A0ABW3VYG0</accession>
<organism evidence="1 2">
    <name type="scientific">Nocardioides ginsengisoli</name>
    <dbReference type="NCBI Taxonomy" id="363868"/>
    <lineage>
        <taxon>Bacteria</taxon>
        <taxon>Bacillati</taxon>
        <taxon>Actinomycetota</taxon>
        <taxon>Actinomycetes</taxon>
        <taxon>Propionibacteriales</taxon>
        <taxon>Nocardioidaceae</taxon>
        <taxon>Nocardioides</taxon>
    </lineage>
</organism>
<keyword evidence="2" id="KW-1185">Reference proteome</keyword>
<dbReference type="InterPro" id="IPR023393">
    <property type="entry name" value="START-like_dom_sf"/>
</dbReference>
<evidence type="ECO:0000313" key="1">
    <source>
        <dbReference type="EMBL" id="MFD1247781.1"/>
    </source>
</evidence>
<evidence type="ECO:0000313" key="2">
    <source>
        <dbReference type="Proteomes" id="UP001597229"/>
    </source>
</evidence>
<comment type="caution">
    <text evidence="1">The sequence shown here is derived from an EMBL/GenBank/DDBJ whole genome shotgun (WGS) entry which is preliminary data.</text>
</comment>